<dbReference type="InterPro" id="IPR002355">
    <property type="entry name" value="Cu_oxidase_Cu_BS"/>
</dbReference>
<keyword evidence="3" id="KW-0560">Oxidoreductase</keyword>
<dbReference type="PANTHER" id="PTHR11709:SF511">
    <property type="entry name" value="LACCASE"/>
    <property type="match status" value="1"/>
</dbReference>
<dbReference type="Pfam" id="PF00394">
    <property type="entry name" value="Cu-oxidase"/>
    <property type="match status" value="1"/>
</dbReference>
<keyword evidence="6" id="KW-0325">Glycoprotein</keyword>
<sequence length="692" mass="75109">MCRWGERNWYWGSRRARKEGLAAHEIRSCSPRRSRCRRTRGRCLEKEPPEEQRLTANRARTRDGTNDGNRGKSDEGDEELEREHGGLCDGKQCEEPRHATRACSLHPSLRSCPNRRAALVFSRFGTKRTCSRFGLREHRPVHVDAPAAAYKAGAVSDSPSERFDFPLIYFYLSFPMLSASLLTLAILARYALAAIGPTGEITLLNAWVAPDGFNRSAVTADGTVPGPLITANVGDELSINVIDSLTNDTMLLSSSIHWHGFFQVGTSWADGVAFVSQCPIAQNSSFLYEFSTGTQAGTYWYHSHLSTQYCDGLRGPLVVYDPNDPHADLYDVDDETTIVTLADWYHEPAHELSIPPTLISTLINGLGRYAGGPTSQLAVVSVTKGKRYRLRVISMSCDPNFIFTIDGHNFTVIEADGVNTQPLTVDSIQIYAAQRYSLVLNADQAVDNYWIRTVANGGTAGFDNGINSAILRYVGANAVDPVTTASTSTNPFVETNLHPLTAMAVPGLPVQGGADVNLNLAISFSGGEFAINGASYVPPTVPVLLQILSGAHTAAELLPSGSVYTLPLNSSVEISIPGGTTGAPHPFHLHGHNFAVVRSAASTVYNYDNPIFRDVVNTGSSTSDNTTIRFETNNEGPWILHCHIDFHLETGLAIVFAEGVDEIVDSVQPEAWSTLCPTYDSLTSAQLGGLSS</sequence>
<name>A0ABQ0MCY2_MYCCL</name>
<keyword evidence="13" id="KW-1185">Reference proteome</keyword>
<dbReference type="PROSITE" id="PS00080">
    <property type="entry name" value="MULTICOPPER_OXIDASE2"/>
    <property type="match status" value="1"/>
</dbReference>
<feature type="transmembrane region" description="Helical" evidence="8">
    <location>
        <begin position="168"/>
        <end position="192"/>
    </location>
</feature>
<dbReference type="InterPro" id="IPR033138">
    <property type="entry name" value="Cu_oxidase_CS"/>
</dbReference>
<evidence type="ECO:0000313" key="13">
    <source>
        <dbReference type="Proteomes" id="UP000815677"/>
    </source>
</evidence>
<dbReference type="Gene3D" id="2.60.40.420">
    <property type="entry name" value="Cupredoxins - blue copper proteins"/>
    <property type="match status" value="3"/>
</dbReference>
<comment type="similarity">
    <text evidence="1">Belongs to the multicopper oxidase family.</text>
</comment>
<gene>
    <name evidence="12" type="ORF">MCHLO_17235</name>
</gene>
<evidence type="ECO:0000256" key="2">
    <source>
        <dbReference type="ARBA" id="ARBA00022723"/>
    </source>
</evidence>
<organism evidence="12 13">
    <name type="scientific">Mycena chlorophos</name>
    <name type="common">Agaric fungus</name>
    <name type="synonym">Agaricus chlorophos</name>
    <dbReference type="NCBI Taxonomy" id="658473"/>
    <lineage>
        <taxon>Eukaryota</taxon>
        <taxon>Fungi</taxon>
        <taxon>Dikarya</taxon>
        <taxon>Basidiomycota</taxon>
        <taxon>Agaricomycotina</taxon>
        <taxon>Agaricomycetes</taxon>
        <taxon>Agaricomycetidae</taxon>
        <taxon>Agaricales</taxon>
        <taxon>Marasmiineae</taxon>
        <taxon>Mycenaceae</taxon>
        <taxon>Mycena</taxon>
    </lineage>
</organism>
<dbReference type="CDD" id="cd13856">
    <property type="entry name" value="CuRO_1_Tv-LCC_like"/>
    <property type="match status" value="1"/>
</dbReference>
<dbReference type="InterPro" id="IPR045087">
    <property type="entry name" value="Cu-oxidase_fam"/>
</dbReference>
<evidence type="ECO:0000259" key="9">
    <source>
        <dbReference type="Pfam" id="PF00394"/>
    </source>
</evidence>
<evidence type="ECO:0000256" key="3">
    <source>
        <dbReference type="ARBA" id="ARBA00023002"/>
    </source>
</evidence>
<dbReference type="Proteomes" id="UP000815677">
    <property type="component" value="Unassembled WGS sequence"/>
</dbReference>
<dbReference type="InterPro" id="IPR008972">
    <property type="entry name" value="Cupredoxin"/>
</dbReference>
<dbReference type="Pfam" id="PF07732">
    <property type="entry name" value="Cu-oxidase_3"/>
    <property type="match status" value="1"/>
</dbReference>
<evidence type="ECO:0000256" key="4">
    <source>
        <dbReference type="ARBA" id="ARBA00023008"/>
    </source>
</evidence>
<keyword evidence="4" id="KW-0186">Copper</keyword>
<dbReference type="PROSITE" id="PS00079">
    <property type="entry name" value="MULTICOPPER_OXIDASE1"/>
    <property type="match status" value="2"/>
</dbReference>
<keyword evidence="2" id="KW-0479">Metal-binding</keyword>
<feature type="compositionally biased region" description="Basic and acidic residues" evidence="7">
    <location>
        <begin position="60"/>
        <end position="74"/>
    </location>
</feature>
<reference evidence="12" key="1">
    <citation type="submission" date="2014-09" db="EMBL/GenBank/DDBJ databases">
        <title>Genome sequence of the luminous mushroom Mycena chlorophos for searching fungal bioluminescence genes.</title>
        <authorList>
            <person name="Tanaka Y."/>
            <person name="Kasuga D."/>
            <person name="Oba Y."/>
            <person name="Hase S."/>
            <person name="Sato K."/>
            <person name="Oba Y."/>
            <person name="Sakakibara Y."/>
        </authorList>
    </citation>
    <scope>NUCLEOTIDE SEQUENCE</scope>
</reference>
<dbReference type="SUPFAM" id="SSF49503">
    <property type="entry name" value="Cupredoxins"/>
    <property type="match status" value="3"/>
</dbReference>
<keyword evidence="8" id="KW-0812">Transmembrane</keyword>
<dbReference type="InterPro" id="IPR001117">
    <property type="entry name" value="Cu-oxidase_2nd"/>
</dbReference>
<dbReference type="InterPro" id="IPR011706">
    <property type="entry name" value="Cu-oxidase_C"/>
</dbReference>
<dbReference type="PANTHER" id="PTHR11709">
    <property type="entry name" value="MULTI-COPPER OXIDASE"/>
    <property type="match status" value="1"/>
</dbReference>
<evidence type="ECO:0000313" key="12">
    <source>
        <dbReference type="EMBL" id="GAT61186.1"/>
    </source>
</evidence>
<feature type="domain" description="Plastocyanin-like" evidence="10">
    <location>
        <begin position="536"/>
        <end position="659"/>
    </location>
</feature>
<evidence type="ECO:0000259" key="11">
    <source>
        <dbReference type="Pfam" id="PF07732"/>
    </source>
</evidence>
<feature type="region of interest" description="Disordered" evidence="7">
    <location>
        <begin position="46"/>
        <end position="81"/>
    </location>
</feature>
<dbReference type="Pfam" id="PF07731">
    <property type="entry name" value="Cu-oxidase_2"/>
    <property type="match status" value="1"/>
</dbReference>
<feature type="domain" description="Plastocyanin-like" evidence="11">
    <location>
        <begin position="208"/>
        <end position="323"/>
    </location>
</feature>
<evidence type="ECO:0000256" key="8">
    <source>
        <dbReference type="SAM" id="Phobius"/>
    </source>
</evidence>
<dbReference type="CDD" id="cd13903">
    <property type="entry name" value="CuRO_3_Tv-LCC_like"/>
    <property type="match status" value="1"/>
</dbReference>
<keyword evidence="5" id="KW-1015">Disulfide bond</keyword>
<keyword evidence="8" id="KW-1133">Transmembrane helix</keyword>
<protein>
    <submittedName>
        <fullName evidence="12">Laccase</fullName>
    </submittedName>
</protein>
<evidence type="ECO:0000256" key="1">
    <source>
        <dbReference type="ARBA" id="ARBA00010609"/>
    </source>
</evidence>
<dbReference type="EMBL" id="DF849997">
    <property type="protein sequence ID" value="GAT61186.1"/>
    <property type="molecule type" value="Genomic_DNA"/>
</dbReference>
<evidence type="ECO:0000256" key="5">
    <source>
        <dbReference type="ARBA" id="ARBA00023157"/>
    </source>
</evidence>
<evidence type="ECO:0000259" key="10">
    <source>
        <dbReference type="Pfam" id="PF07731"/>
    </source>
</evidence>
<keyword evidence="8" id="KW-0472">Membrane</keyword>
<feature type="domain" description="Plastocyanin-like" evidence="9">
    <location>
        <begin position="336"/>
        <end position="476"/>
    </location>
</feature>
<dbReference type="InterPro" id="IPR011707">
    <property type="entry name" value="Cu-oxidase-like_N"/>
</dbReference>
<evidence type="ECO:0000256" key="6">
    <source>
        <dbReference type="ARBA" id="ARBA00023180"/>
    </source>
</evidence>
<evidence type="ECO:0000256" key="7">
    <source>
        <dbReference type="SAM" id="MobiDB-lite"/>
    </source>
</evidence>
<proteinExistence type="inferred from homology"/>
<accession>A0ABQ0MCY2</accession>